<dbReference type="SUPFAM" id="SSF51735">
    <property type="entry name" value="NAD(P)-binding Rossmann-fold domains"/>
    <property type="match status" value="1"/>
</dbReference>
<evidence type="ECO:0000313" key="2">
    <source>
        <dbReference type="EMBL" id="QDV85706.1"/>
    </source>
</evidence>
<dbReference type="PANTHER" id="PTHR43355">
    <property type="entry name" value="FLAVIN REDUCTASE (NADPH)"/>
    <property type="match status" value="1"/>
</dbReference>
<dbReference type="InterPro" id="IPR016040">
    <property type="entry name" value="NAD(P)-bd_dom"/>
</dbReference>
<organism evidence="2 3">
    <name type="scientific">Stieleria magnilauensis</name>
    <dbReference type="NCBI Taxonomy" id="2527963"/>
    <lineage>
        <taxon>Bacteria</taxon>
        <taxon>Pseudomonadati</taxon>
        <taxon>Planctomycetota</taxon>
        <taxon>Planctomycetia</taxon>
        <taxon>Pirellulales</taxon>
        <taxon>Pirellulaceae</taxon>
        <taxon>Stieleria</taxon>
    </lineage>
</organism>
<gene>
    <name evidence="2" type="ORF">TBK1r_47220</name>
</gene>
<keyword evidence="3" id="KW-1185">Reference proteome</keyword>
<evidence type="ECO:0000259" key="1">
    <source>
        <dbReference type="Pfam" id="PF13460"/>
    </source>
</evidence>
<dbReference type="Pfam" id="PF13460">
    <property type="entry name" value="NAD_binding_10"/>
    <property type="match status" value="1"/>
</dbReference>
<evidence type="ECO:0000313" key="3">
    <source>
        <dbReference type="Proteomes" id="UP000318081"/>
    </source>
</evidence>
<protein>
    <recommendedName>
        <fullName evidence="1">NAD(P)-binding domain-containing protein</fullName>
    </recommendedName>
</protein>
<proteinExistence type="predicted"/>
<name>A0ABX5XVA3_9BACT</name>
<dbReference type="EMBL" id="CP036432">
    <property type="protein sequence ID" value="QDV85706.1"/>
    <property type="molecule type" value="Genomic_DNA"/>
</dbReference>
<dbReference type="InterPro" id="IPR051606">
    <property type="entry name" value="Polyketide_Oxido-like"/>
</dbReference>
<dbReference type="Gene3D" id="3.40.50.720">
    <property type="entry name" value="NAD(P)-binding Rossmann-like Domain"/>
    <property type="match status" value="1"/>
</dbReference>
<dbReference type="Proteomes" id="UP000318081">
    <property type="component" value="Chromosome"/>
</dbReference>
<dbReference type="InterPro" id="IPR036291">
    <property type="entry name" value="NAD(P)-bd_dom_sf"/>
</dbReference>
<accession>A0ABX5XVA3</accession>
<reference evidence="2 3" key="1">
    <citation type="submission" date="2019-02" db="EMBL/GenBank/DDBJ databases">
        <title>Deep-cultivation of Planctomycetes and their phenomic and genomic characterization uncovers novel biology.</title>
        <authorList>
            <person name="Wiegand S."/>
            <person name="Jogler M."/>
            <person name="Boedeker C."/>
            <person name="Pinto D."/>
            <person name="Vollmers J."/>
            <person name="Rivas-Marin E."/>
            <person name="Kohn T."/>
            <person name="Peeters S.H."/>
            <person name="Heuer A."/>
            <person name="Rast P."/>
            <person name="Oberbeckmann S."/>
            <person name="Bunk B."/>
            <person name="Jeske O."/>
            <person name="Meyerdierks A."/>
            <person name="Storesund J.E."/>
            <person name="Kallscheuer N."/>
            <person name="Luecker S."/>
            <person name="Lage O.M."/>
            <person name="Pohl T."/>
            <person name="Merkel B.J."/>
            <person name="Hornburger P."/>
            <person name="Mueller R.-W."/>
            <person name="Bruemmer F."/>
            <person name="Labrenz M."/>
            <person name="Spormann A.M."/>
            <person name="Op den Camp H."/>
            <person name="Overmann J."/>
            <person name="Amann R."/>
            <person name="Jetten M.S.M."/>
            <person name="Mascher T."/>
            <person name="Medema M.H."/>
            <person name="Devos D.P."/>
            <person name="Kaster A.-K."/>
            <person name="Ovreas L."/>
            <person name="Rohde M."/>
            <person name="Galperin M.Y."/>
            <person name="Jogler C."/>
        </authorList>
    </citation>
    <scope>NUCLEOTIDE SEQUENCE [LARGE SCALE GENOMIC DNA]</scope>
    <source>
        <strain evidence="2 3">TBK1r</strain>
    </source>
</reference>
<dbReference type="PANTHER" id="PTHR43355:SF2">
    <property type="entry name" value="FLAVIN REDUCTASE (NADPH)"/>
    <property type="match status" value="1"/>
</dbReference>
<sequence length="231" mass="25613">MQWVHTIAVLGSGATARKVVDVAIECRYAVKVLTSEGVKWPKSPQVTELKGSLLEAKSIDSLVAGCTAVINCFGSALRTEKPPAPMACTTVTRLVIAAMRRHHIPRYIVVSQPSVALPNEQKFHFNGLLTSCLYRLRYRSQRKDRLAEASMIHDSHLQWTLVRCPAIKQLANSGTVKVNRHAPNGLSVSIDRLARFLIHQIDSNTYLQSGIFVSSLSTPSYLRQRSHATKI</sequence>
<feature type="domain" description="NAD(P)-binding" evidence="1">
    <location>
        <begin position="11"/>
        <end position="203"/>
    </location>
</feature>